<evidence type="ECO:0000256" key="1">
    <source>
        <dbReference type="SAM" id="MobiDB-lite"/>
    </source>
</evidence>
<dbReference type="EMBL" id="JANKHO010000965">
    <property type="protein sequence ID" value="KAJ3504762.1"/>
    <property type="molecule type" value="Genomic_DNA"/>
</dbReference>
<dbReference type="AlphaFoldDB" id="A0A9W8JVQ7"/>
<reference evidence="2" key="1">
    <citation type="submission" date="2022-07" db="EMBL/GenBank/DDBJ databases">
        <title>Genome Sequence of Agrocybe chaxingu.</title>
        <authorList>
            <person name="Buettner E."/>
        </authorList>
    </citation>
    <scope>NUCLEOTIDE SEQUENCE</scope>
    <source>
        <strain evidence="2">MP-N11</strain>
    </source>
</reference>
<feature type="compositionally biased region" description="Low complexity" evidence="1">
    <location>
        <begin position="62"/>
        <end position="85"/>
    </location>
</feature>
<name>A0A9W8JVQ7_9AGAR</name>
<sequence>MPRNPPTYPPQFAAAALLLLEQRIELGQHIEHPRNELEPKVLLTAHCPLPHLLHETQHDLPPARLSSSARPRSPISMPASSAQPP</sequence>
<accession>A0A9W8JVQ7</accession>
<evidence type="ECO:0000313" key="3">
    <source>
        <dbReference type="Proteomes" id="UP001148786"/>
    </source>
</evidence>
<feature type="region of interest" description="Disordered" evidence="1">
    <location>
        <begin position="53"/>
        <end position="85"/>
    </location>
</feature>
<gene>
    <name evidence="2" type="ORF">NLJ89_g7768</name>
</gene>
<comment type="caution">
    <text evidence="2">The sequence shown here is derived from an EMBL/GenBank/DDBJ whole genome shotgun (WGS) entry which is preliminary data.</text>
</comment>
<protein>
    <submittedName>
        <fullName evidence="2">Uncharacterized protein</fullName>
    </submittedName>
</protein>
<proteinExistence type="predicted"/>
<evidence type="ECO:0000313" key="2">
    <source>
        <dbReference type="EMBL" id="KAJ3504762.1"/>
    </source>
</evidence>
<organism evidence="2 3">
    <name type="scientific">Agrocybe chaxingu</name>
    <dbReference type="NCBI Taxonomy" id="84603"/>
    <lineage>
        <taxon>Eukaryota</taxon>
        <taxon>Fungi</taxon>
        <taxon>Dikarya</taxon>
        <taxon>Basidiomycota</taxon>
        <taxon>Agaricomycotina</taxon>
        <taxon>Agaricomycetes</taxon>
        <taxon>Agaricomycetidae</taxon>
        <taxon>Agaricales</taxon>
        <taxon>Agaricineae</taxon>
        <taxon>Strophariaceae</taxon>
        <taxon>Agrocybe</taxon>
    </lineage>
</organism>
<dbReference type="Proteomes" id="UP001148786">
    <property type="component" value="Unassembled WGS sequence"/>
</dbReference>
<keyword evidence="3" id="KW-1185">Reference proteome</keyword>